<dbReference type="PROSITE" id="PS51755">
    <property type="entry name" value="OMPR_PHOB"/>
    <property type="match status" value="1"/>
</dbReference>
<keyword evidence="4" id="KW-0238">DNA-binding</keyword>
<dbReference type="InterPro" id="IPR016032">
    <property type="entry name" value="Sig_transdc_resp-reg_C-effctor"/>
</dbReference>
<keyword evidence="1" id="KW-0597">Phosphoprotein</keyword>
<dbReference type="GO" id="GO:0006355">
    <property type="term" value="P:regulation of DNA-templated transcription"/>
    <property type="evidence" value="ECO:0007669"/>
    <property type="project" value="InterPro"/>
</dbReference>
<name>A0A0F9P1C5_9ZZZZ</name>
<dbReference type="GO" id="GO:0032993">
    <property type="term" value="C:protein-DNA complex"/>
    <property type="evidence" value="ECO:0007669"/>
    <property type="project" value="TreeGrafter"/>
</dbReference>
<dbReference type="SUPFAM" id="SSF46894">
    <property type="entry name" value="C-terminal effector domain of the bipartite response regulators"/>
    <property type="match status" value="1"/>
</dbReference>
<dbReference type="Gene3D" id="1.10.10.10">
    <property type="entry name" value="Winged helix-like DNA-binding domain superfamily/Winged helix DNA-binding domain"/>
    <property type="match status" value="1"/>
</dbReference>
<dbReference type="PROSITE" id="PS50110">
    <property type="entry name" value="RESPONSE_REGULATORY"/>
    <property type="match status" value="1"/>
</dbReference>
<proteinExistence type="predicted"/>
<keyword evidence="5" id="KW-0804">Transcription</keyword>
<keyword evidence="2" id="KW-0902">Two-component regulatory system</keyword>
<dbReference type="SMART" id="SM00448">
    <property type="entry name" value="REC"/>
    <property type="match status" value="1"/>
</dbReference>
<dbReference type="Pfam" id="PF00072">
    <property type="entry name" value="Response_reg"/>
    <property type="match status" value="1"/>
</dbReference>
<dbReference type="FunFam" id="3.40.50.2300:FF:000001">
    <property type="entry name" value="DNA-binding response regulator PhoB"/>
    <property type="match status" value="1"/>
</dbReference>
<keyword evidence="3" id="KW-0805">Transcription regulation</keyword>
<sequence length="226" mass="25887">MNKLIAIVDDEPDIVELVSINLKKAMFKVNGFSDAESFYRFLEEKTPDLIILDLMLPDADGLEICKCLKKEDKFSSIPIIMLTAKGDETDKVLGLEFGADDYVTKPFSPRELVARVKAVLRRRRNVEESGKLDVGGILIIDTEKYEVFVEGKRIELTSTEFRILKLLLSKKSKVFSRNDILDYLWGHEKIVLDRTIDVHIKHLRDKLGKAGRFIKNIRGVGYKLEE</sequence>
<evidence type="ECO:0000313" key="8">
    <source>
        <dbReference type="EMBL" id="KKM87282.1"/>
    </source>
</evidence>
<dbReference type="AlphaFoldDB" id="A0A0F9P1C5"/>
<dbReference type="GO" id="GO:0000156">
    <property type="term" value="F:phosphorelay response regulator activity"/>
    <property type="evidence" value="ECO:0007669"/>
    <property type="project" value="TreeGrafter"/>
</dbReference>
<dbReference type="InterPro" id="IPR039420">
    <property type="entry name" value="WalR-like"/>
</dbReference>
<dbReference type="Pfam" id="PF00486">
    <property type="entry name" value="Trans_reg_C"/>
    <property type="match status" value="1"/>
</dbReference>
<dbReference type="GO" id="GO:0005829">
    <property type="term" value="C:cytosol"/>
    <property type="evidence" value="ECO:0007669"/>
    <property type="project" value="TreeGrafter"/>
</dbReference>
<comment type="caution">
    <text evidence="8">The sequence shown here is derived from an EMBL/GenBank/DDBJ whole genome shotgun (WGS) entry which is preliminary data.</text>
</comment>
<evidence type="ECO:0000256" key="2">
    <source>
        <dbReference type="ARBA" id="ARBA00023012"/>
    </source>
</evidence>
<gene>
    <name evidence="8" type="ORF">LCGC14_1270520</name>
</gene>
<feature type="domain" description="Response regulatory" evidence="6">
    <location>
        <begin position="4"/>
        <end position="120"/>
    </location>
</feature>
<dbReference type="InterPro" id="IPR001867">
    <property type="entry name" value="OmpR/PhoB-type_DNA-bd"/>
</dbReference>
<dbReference type="InterPro" id="IPR036388">
    <property type="entry name" value="WH-like_DNA-bd_sf"/>
</dbReference>
<dbReference type="InterPro" id="IPR011006">
    <property type="entry name" value="CheY-like_superfamily"/>
</dbReference>
<evidence type="ECO:0000256" key="5">
    <source>
        <dbReference type="ARBA" id="ARBA00023163"/>
    </source>
</evidence>
<dbReference type="PANTHER" id="PTHR48111:SF1">
    <property type="entry name" value="TWO-COMPONENT RESPONSE REGULATOR ORR33"/>
    <property type="match status" value="1"/>
</dbReference>
<dbReference type="PANTHER" id="PTHR48111">
    <property type="entry name" value="REGULATOR OF RPOS"/>
    <property type="match status" value="1"/>
</dbReference>
<dbReference type="Gene3D" id="6.10.250.690">
    <property type="match status" value="1"/>
</dbReference>
<evidence type="ECO:0000256" key="3">
    <source>
        <dbReference type="ARBA" id="ARBA00023015"/>
    </source>
</evidence>
<protein>
    <recommendedName>
        <fullName evidence="9">Two-component system response regulator</fullName>
    </recommendedName>
</protein>
<dbReference type="InterPro" id="IPR001789">
    <property type="entry name" value="Sig_transdc_resp-reg_receiver"/>
</dbReference>
<reference evidence="8" key="1">
    <citation type="journal article" date="2015" name="Nature">
        <title>Complex archaea that bridge the gap between prokaryotes and eukaryotes.</title>
        <authorList>
            <person name="Spang A."/>
            <person name="Saw J.H."/>
            <person name="Jorgensen S.L."/>
            <person name="Zaremba-Niedzwiedzka K."/>
            <person name="Martijn J."/>
            <person name="Lind A.E."/>
            <person name="van Eijk R."/>
            <person name="Schleper C."/>
            <person name="Guy L."/>
            <person name="Ettema T.J."/>
        </authorList>
    </citation>
    <scope>NUCLEOTIDE SEQUENCE</scope>
</reference>
<dbReference type="SUPFAM" id="SSF52172">
    <property type="entry name" value="CheY-like"/>
    <property type="match status" value="1"/>
</dbReference>
<evidence type="ECO:0000256" key="1">
    <source>
        <dbReference type="ARBA" id="ARBA00022553"/>
    </source>
</evidence>
<organism evidence="8">
    <name type="scientific">marine sediment metagenome</name>
    <dbReference type="NCBI Taxonomy" id="412755"/>
    <lineage>
        <taxon>unclassified sequences</taxon>
        <taxon>metagenomes</taxon>
        <taxon>ecological metagenomes</taxon>
    </lineage>
</organism>
<dbReference type="Gene3D" id="3.40.50.2300">
    <property type="match status" value="1"/>
</dbReference>
<feature type="domain" description="OmpR/PhoB-type" evidence="7">
    <location>
        <begin position="129"/>
        <end position="226"/>
    </location>
</feature>
<evidence type="ECO:0008006" key="9">
    <source>
        <dbReference type="Google" id="ProtNLM"/>
    </source>
</evidence>
<evidence type="ECO:0000256" key="4">
    <source>
        <dbReference type="ARBA" id="ARBA00023125"/>
    </source>
</evidence>
<dbReference type="EMBL" id="LAZR01007124">
    <property type="protein sequence ID" value="KKM87282.1"/>
    <property type="molecule type" value="Genomic_DNA"/>
</dbReference>
<dbReference type="GO" id="GO:0000976">
    <property type="term" value="F:transcription cis-regulatory region binding"/>
    <property type="evidence" value="ECO:0007669"/>
    <property type="project" value="TreeGrafter"/>
</dbReference>
<dbReference type="CDD" id="cd00383">
    <property type="entry name" value="trans_reg_C"/>
    <property type="match status" value="1"/>
</dbReference>
<evidence type="ECO:0000259" key="7">
    <source>
        <dbReference type="PROSITE" id="PS51755"/>
    </source>
</evidence>
<evidence type="ECO:0000259" key="6">
    <source>
        <dbReference type="PROSITE" id="PS50110"/>
    </source>
</evidence>
<accession>A0A0F9P1C5</accession>
<dbReference type="SMART" id="SM00862">
    <property type="entry name" value="Trans_reg_C"/>
    <property type="match status" value="1"/>
</dbReference>